<dbReference type="Gene3D" id="3.20.20.80">
    <property type="entry name" value="Glycosidases"/>
    <property type="match status" value="1"/>
</dbReference>
<dbReference type="AlphaFoldDB" id="D1CFN8"/>
<sequence>MPSRRLFIKTFALAGLGSLCSSILGCSIGSRGQTSQSTAVSSTPAKVPQVSNRLPSANPTTASTPVIDILTPDFEAWSLQADIWTDCKDCPSGSKVFVSTPLGKRILQLKADKPTSVSVRLQPGTNTITSGYISADGKAVGTDELEIDVKIPALPLPHISAKVDGRDLVLKVDSYRLSGSDLIHNWDLTQISRRFIITDSGDKSQIRLSPKGIVSGQFEIGLQVRAGQHISERAIFHFTYDKGEPQVPDVMRDHPDWIDSAVVYGVVPFLFGDPPFKSVTQRLPYLHDLGVNAIWLSPINATLPGDFGYAVVDYFKLREDYGTEEDFRDLVKTAHSLGIKVLMDFVPNHTSSQHPYFLDTQKHGKFSHYYDFYMYDSSGNYQYYFDWAHLPNLNYDNPEVRAWMMRAFTYWVREYDVDGFRVDVAWGIRERRPDFWPQWREELKSVKPDLFLLAEASARDPYYFTHGFDAAYDWTEELGHWAWERVFNLESMVVWRLRDALTNFGQGYHEDALIFRFINNNDTGERFISKYGLPYTKLAATLLLTLPGVPCIYTGDEVGAEYEPYSAEGPISWEDKYGLKSLYQKLIALRRNEPAIHSRKWMLLDTDPQSKVLAYTRFSNSQDSWFLVALNFSSEDLVCRINLPKDDMKLRTVSTPRLILGHPGKMEIESSHINLSLGAYEAKILAF</sequence>
<dbReference type="CDD" id="cd11313">
    <property type="entry name" value="AmyAc_arch_bac_AmyA"/>
    <property type="match status" value="1"/>
</dbReference>
<evidence type="ECO:0000259" key="2">
    <source>
        <dbReference type="SMART" id="SM00642"/>
    </source>
</evidence>
<dbReference type="eggNOG" id="COG0366">
    <property type="taxonomic scope" value="Bacteria"/>
</dbReference>
<dbReference type="SUPFAM" id="SSF51011">
    <property type="entry name" value="Glycosyl hydrolase domain"/>
    <property type="match status" value="1"/>
</dbReference>
<dbReference type="InterPro" id="IPR006047">
    <property type="entry name" value="GH13_cat_dom"/>
</dbReference>
<dbReference type="SUPFAM" id="SSF51445">
    <property type="entry name" value="(Trans)glycosidases"/>
    <property type="match status" value="1"/>
</dbReference>
<protein>
    <submittedName>
        <fullName evidence="3">Alpha amylase catalytic region</fullName>
    </submittedName>
</protein>
<dbReference type="GO" id="GO:0005975">
    <property type="term" value="P:carbohydrate metabolic process"/>
    <property type="evidence" value="ECO:0007669"/>
    <property type="project" value="InterPro"/>
</dbReference>
<dbReference type="EMBL" id="CP001825">
    <property type="protein sequence ID" value="ACZ41744.1"/>
    <property type="molecule type" value="Genomic_DNA"/>
</dbReference>
<gene>
    <name evidence="3" type="ordered locus">Tter_0827</name>
</gene>
<evidence type="ECO:0000256" key="1">
    <source>
        <dbReference type="SAM" id="MobiDB-lite"/>
    </source>
</evidence>
<dbReference type="PANTHER" id="PTHR10357">
    <property type="entry name" value="ALPHA-AMYLASE FAMILY MEMBER"/>
    <property type="match status" value="1"/>
</dbReference>
<dbReference type="KEGG" id="ttr:Tter_0827"/>
<feature type="domain" description="Glycosyl hydrolase family 13 catalytic" evidence="2">
    <location>
        <begin position="265"/>
        <end position="590"/>
    </location>
</feature>
<reference evidence="4" key="1">
    <citation type="journal article" date="2010" name="Stand. Genomic Sci.">
        <title>Complete genome sequence of 'Thermobaculum terrenum' type strain (YNP1).</title>
        <authorList>
            <person name="Kiss H."/>
            <person name="Cleland D."/>
            <person name="Lapidus A."/>
            <person name="Lucas S."/>
            <person name="Glavina Del Rio T."/>
            <person name="Nolan M."/>
            <person name="Tice H."/>
            <person name="Han C."/>
            <person name="Goodwin L."/>
            <person name="Pitluck S."/>
            <person name="Liolios K."/>
            <person name="Ivanova N."/>
            <person name="Mavromatis K."/>
            <person name="Ovchinnikova G."/>
            <person name="Pati A."/>
            <person name="Chen A."/>
            <person name="Palaniappan K."/>
            <person name="Land M."/>
            <person name="Hauser L."/>
            <person name="Chang Y."/>
            <person name="Jeffries C."/>
            <person name="Lu M."/>
            <person name="Brettin T."/>
            <person name="Detter J."/>
            <person name="Goker M."/>
            <person name="Tindall B."/>
            <person name="Beck B."/>
            <person name="McDermott T."/>
            <person name="Woyke T."/>
            <person name="Bristow J."/>
            <person name="Eisen J."/>
            <person name="Markowitz V."/>
            <person name="Hugenholtz P."/>
            <person name="Kyrpides N."/>
            <person name="Klenk H."/>
            <person name="Cheng J."/>
        </authorList>
    </citation>
    <scope>NUCLEOTIDE SEQUENCE [LARGE SCALE GENOMIC DNA]</scope>
    <source>
        <strain evidence="4">ATCC BAA-798 / YNP1</strain>
    </source>
</reference>
<dbReference type="Pfam" id="PF00128">
    <property type="entry name" value="Alpha-amylase"/>
    <property type="match status" value="1"/>
</dbReference>
<feature type="region of interest" description="Disordered" evidence="1">
    <location>
        <begin position="35"/>
        <end position="62"/>
    </location>
</feature>
<dbReference type="STRING" id="525904.Tter_0827"/>
<dbReference type="PROSITE" id="PS51257">
    <property type="entry name" value="PROKAR_LIPOPROTEIN"/>
    <property type="match status" value="1"/>
</dbReference>
<name>D1CFN8_THET1</name>
<dbReference type="InterPro" id="IPR017853">
    <property type="entry name" value="GH"/>
</dbReference>
<organism evidence="3 4">
    <name type="scientific">Thermobaculum terrenum (strain ATCC BAA-798 / CCMEE 7001 / YNP1)</name>
    <dbReference type="NCBI Taxonomy" id="525904"/>
    <lineage>
        <taxon>Bacteria</taxon>
        <taxon>Bacillati</taxon>
        <taxon>Chloroflexota</taxon>
        <taxon>Chloroflexia</taxon>
        <taxon>Candidatus Thermobaculales</taxon>
        <taxon>Candidatus Thermobaculaceae</taxon>
        <taxon>Thermobaculum</taxon>
    </lineage>
</organism>
<dbReference type="HOGENOM" id="CLU_396322_0_0_0"/>
<dbReference type="SMART" id="SM00642">
    <property type="entry name" value="Aamy"/>
    <property type="match status" value="1"/>
</dbReference>
<proteinExistence type="predicted"/>
<evidence type="ECO:0000313" key="3">
    <source>
        <dbReference type="EMBL" id="ACZ41744.1"/>
    </source>
</evidence>
<accession>D1CFN8</accession>
<evidence type="ECO:0000313" key="4">
    <source>
        <dbReference type="Proteomes" id="UP000000323"/>
    </source>
</evidence>
<dbReference type="CAZy" id="GH13">
    <property type="family name" value="Glycoside Hydrolase Family 13"/>
</dbReference>
<dbReference type="Proteomes" id="UP000000323">
    <property type="component" value="Chromosome 1"/>
</dbReference>
<keyword evidence="4" id="KW-1185">Reference proteome</keyword>